<feature type="compositionally biased region" description="Low complexity" evidence="1">
    <location>
        <begin position="483"/>
        <end position="500"/>
    </location>
</feature>
<keyword evidence="4" id="KW-1185">Reference proteome</keyword>
<feature type="region of interest" description="Disordered" evidence="1">
    <location>
        <begin position="297"/>
        <end position="345"/>
    </location>
</feature>
<dbReference type="Gene3D" id="1.10.472.80">
    <property type="entry name" value="Ypt/Rab-GAP domain of gyp1p, domain 3"/>
    <property type="match status" value="1"/>
</dbReference>
<sequence length="1065" mass="110758">MDRARGIEVEEAAAISLPLCVRRLRGPGRARRLPPGSAYRSAGSVLRRALLYSADGQAHVQVVRSDGLSTPKERPEVHLSSNPPAPLVNAASAASLVAAAPSATASTAPSTTMGMSNLSGVSNAGLMAEVGEESTNASRSTHMSGQNADEVQMVIQQRRERASALAAETARRYEEEQKSTLADLLQALPLLHVVPPLCLQQQAYTREAPPASTANRAATPDSASNNERSAADVGAPASSRFPVSTSTNGGNSATGHGLFMALRAAQARYSAVQRAVVHDRRGLDLRSAVVLSKEETKYFAPPDSPHERRNPSATTVVGPSTASNPSPSADASAAQLRQPPLPPSLLPEAPLPLRDAAFLFPTTAAAADTTDSALNGAFIDGGLGVTIKLGSSCDDPNSLRCGAWGGCRPVMLRAVVWRLLTDYAPAQVARQHAELQRKRRQYERYTHQYCSALTMLAVNEPSTALSPCSSPAQRSEPASTDRSPSSSVLGGASGSAARGNSATLSRLPVTPYLSNFSSKNSAFCSPSGGMCGTSSNSGNHVNPAVSSLSPHERAIMHQMLLDLPRHQSPVFHARRSVAGMARCLFLWSQRHPAVGYVQGMDDVVATVYQVFLTDALRQHARARLAGGCRSPSLSQTAALPTSAPSSGGPADLGVSGDDSASDEGIQGGSDHGTRDIMRLLLVSLNPHPPAASASAPLTPNAAAASATTAGAGGTSVLLPEVLSTPASTAGASGSAASLSPFLVEADLAVCFPTPAALDAALADLPDAFLTQVEADTFFCAGRILSFLQDNFTSGQPGILRSARRLESLVRVVDPAVVTLLDGYGLTVMDGCFQWLHCLLARELPLSLLLRLWDCYLTIGVGGDQPVSLNRSPGMPISVGCSSGGGNGGGADPTSSSDDAIMHFHVCVCCALLRMLRASLMGGPAASPYAPLPAATASSSPSTPVGGWTAALATALPGFRPRTSQSSGEGAAACAKLPIDAVMAILKRPFETLFPRYPSIPAKRQQLDADRQKQLRQGGTPSHGSTEGQSSTPEESTGAVVAAAERWLDLLIADAYCIWRLYGLSP</sequence>
<feature type="compositionally biased region" description="Low complexity" evidence="1">
    <location>
        <begin position="319"/>
        <end position="338"/>
    </location>
</feature>
<feature type="compositionally biased region" description="Polar residues" evidence="1">
    <location>
        <begin position="464"/>
        <end position="482"/>
    </location>
</feature>
<dbReference type="OMA" id="IADAYCI"/>
<evidence type="ECO:0000313" key="3">
    <source>
        <dbReference type="EMBL" id="KPI86525.1"/>
    </source>
</evidence>
<feature type="region of interest" description="Disordered" evidence="1">
    <location>
        <begin position="208"/>
        <end position="253"/>
    </location>
</feature>
<protein>
    <recommendedName>
        <fullName evidence="2">Rab-GAP TBC domain-containing protein</fullName>
    </recommendedName>
</protein>
<evidence type="ECO:0000256" key="1">
    <source>
        <dbReference type="SAM" id="MobiDB-lite"/>
    </source>
</evidence>
<feature type="compositionally biased region" description="Polar residues" evidence="1">
    <location>
        <begin position="631"/>
        <end position="645"/>
    </location>
</feature>
<feature type="compositionally biased region" description="Polar residues" evidence="1">
    <location>
        <begin position="241"/>
        <end position="253"/>
    </location>
</feature>
<dbReference type="PANTHER" id="PTHR22957:SF212">
    <property type="entry name" value="RELATED TO THE N TERMINUS OF TRE ONCOGENE, ISOFORM A"/>
    <property type="match status" value="1"/>
</dbReference>
<name>A0A0N1PE32_LEPSE</name>
<dbReference type="Gene3D" id="1.10.8.270">
    <property type="entry name" value="putative rabgap domain of human tbc1 domain family member 14 like domains"/>
    <property type="match status" value="1"/>
</dbReference>
<dbReference type="PANTHER" id="PTHR22957">
    <property type="entry name" value="TBC1 DOMAIN FAMILY MEMBER GTPASE-ACTIVATING PROTEIN"/>
    <property type="match status" value="1"/>
</dbReference>
<dbReference type="OrthoDB" id="26371at2759"/>
<feature type="region of interest" description="Disordered" evidence="1">
    <location>
        <begin position="464"/>
        <end position="500"/>
    </location>
</feature>
<feature type="region of interest" description="Disordered" evidence="1">
    <location>
        <begin position="627"/>
        <end position="671"/>
    </location>
</feature>
<gene>
    <name evidence="3" type="ORF">ABL78_4390</name>
</gene>
<dbReference type="SMART" id="SM00164">
    <property type="entry name" value="TBC"/>
    <property type="match status" value="1"/>
</dbReference>
<dbReference type="PROSITE" id="PS50086">
    <property type="entry name" value="TBC_RABGAP"/>
    <property type="match status" value="1"/>
</dbReference>
<dbReference type="EMBL" id="LJSK01000126">
    <property type="protein sequence ID" value="KPI86525.1"/>
    <property type="molecule type" value="Genomic_DNA"/>
</dbReference>
<dbReference type="Pfam" id="PF00566">
    <property type="entry name" value="RabGAP-TBC"/>
    <property type="match status" value="2"/>
</dbReference>
<comment type="caution">
    <text evidence="3">The sequence shown here is derived from an EMBL/GenBank/DDBJ whole genome shotgun (WGS) entry which is preliminary data.</text>
</comment>
<reference evidence="3 4" key="1">
    <citation type="journal article" date="2015" name="PLoS Pathog.">
        <title>Leptomonas seymouri: Adaptations to the Dixenous Life Cycle Analyzed by Genome Sequencing, Transcriptome Profiling and Co-infection with Leishmania donovani.</title>
        <authorList>
            <person name="Kraeva N."/>
            <person name="Butenko A."/>
            <person name="Hlavacova J."/>
            <person name="Kostygov A."/>
            <person name="Myskova J."/>
            <person name="Grybchuk D."/>
            <person name="Lestinova T."/>
            <person name="Votypka J."/>
            <person name="Volf P."/>
            <person name="Opperdoes F."/>
            <person name="Flegontov P."/>
            <person name="Lukes J."/>
            <person name="Yurchenko V."/>
        </authorList>
    </citation>
    <scope>NUCLEOTIDE SEQUENCE [LARGE SCALE GENOMIC DNA]</scope>
    <source>
        <strain evidence="3 4">ATCC 30220</strain>
    </source>
</reference>
<feature type="domain" description="Rab-GAP TBC" evidence="2">
    <location>
        <begin position="407"/>
        <end position="859"/>
    </location>
</feature>
<evidence type="ECO:0000259" key="2">
    <source>
        <dbReference type="PROSITE" id="PS50086"/>
    </source>
</evidence>
<organism evidence="3 4">
    <name type="scientific">Leptomonas seymouri</name>
    <dbReference type="NCBI Taxonomy" id="5684"/>
    <lineage>
        <taxon>Eukaryota</taxon>
        <taxon>Discoba</taxon>
        <taxon>Euglenozoa</taxon>
        <taxon>Kinetoplastea</taxon>
        <taxon>Metakinetoplastina</taxon>
        <taxon>Trypanosomatida</taxon>
        <taxon>Trypanosomatidae</taxon>
        <taxon>Leishmaniinae</taxon>
        <taxon>Leptomonas</taxon>
    </lineage>
</organism>
<dbReference type="GO" id="GO:0005096">
    <property type="term" value="F:GTPase activator activity"/>
    <property type="evidence" value="ECO:0007669"/>
    <property type="project" value="TreeGrafter"/>
</dbReference>
<feature type="compositionally biased region" description="Polar residues" evidence="1">
    <location>
        <begin position="212"/>
        <end position="228"/>
    </location>
</feature>
<evidence type="ECO:0000313" key="4">
    <source>
        <dbReference type="Proteomes" id="UP000038009"/>
    </source>
</evidence>
<feature type="compositionally biased region" description="Polar residues" evidence="1">
    <location>
        <begin position="1014"/>
        <end position="1034"/>
    </location>
</feature>
<proteinExistence type="predicted"/>
<dbReference type="AlphaFoldDB" id="A0A0N1PE32"/>
<dbReference type="VEuPathDB" id="TriTrypDB:Lsey_0126_0010"/>
<accession>A0A0N1PE32</accession>
<dbReference type="Proteomes" id="UP000038009">
    <property type="component" value="Unassembled WGS sequence"/>
</dbReference>
<dbReference type="InterPro" id="IPR000195">
    <property type="entry name" value="Rab-GAP-TBC_dom"/>
</dbReference>
<dbReference type="SUPFAM" id="SSF47923">
    <property type="entry name" value="Ypt/Rab-GAP domain of gyp1p"/>
    <property type="match status" value="2"/>
</dbReference>
<feature type="region of interest" description="Disordered" evidence="1">
    <location>
        <begin position="1004"/>
        <end position="1037"/>
    </location>
</feature>
<dbReference type="InterPro" id="IPR035969">
    <property type="entry name" value="Rab-GAP_TBC_sf"/>
</dbReference>